<evidence type="ECO:0000256" key="2">
    <source>
        <dbReference type="ARBA" id="ARBA00022801"/>
    </source>
</evidence>
<feature type="domain" description="Exonuclease" evidence="4">
    <location>
        <begin position="4"/>
        <end position="184"/>
    </location>
</feature>
<dbReference type="SUPFAM" id="SSF53098">
    <property type="entry name" value="Ribonuclease H-like"/>
    <property type="match status" value="1"/>
</dbReference>
<dbReference type="GO" id="GO:0006259">
    <property type="term" value="P:DNA metabolic process"/>
    <property type="evidence" value="ECO:0007669"/>
    <property type="project" value="UniProtKB-ARBA"/>
</dbReference>
<evidence type="ECO:0000313" key="6">
    <source>
        <dbReference type="Proteomes" id="UP000244906"/>
    </source>
</evidence>
<dbReference type="GO" id="GO:0000175">
    <property type="term" value="F:3'-5'-RNA exonuclease activity"/>
    <property type="evidence" value="ECO:0007669"/>
    <property type="project" value="InterPro"/>
</dbReference>
<evidence type="ECO:0000256" key="3">
    <source>
        <dbReference type="ARBA" id="ARBA00022839"/>
    </source>
</evidence>
<comment type="caution">
    <text evidence="5">The sequence shown here is derived from an EMBL/GenBank/DDBJ whole genome shotgun (WGS) entry which is preliminary data.</text>
</comment>
<dbReference type="CDD" id="cd06133">
    <property type="entry name" value="ERI-1_3'hExo_like"/>
    <property type="match status" value="1"/>
</dbReference>
<keyword evidence="1" id="KW-0540">Nuclease</keyword>
<dbReference type="InterPro" id="IPR036397">
    <property type="entry name" value="RNaseH_sf"/>
</dbReference>
<dbReference type="InterPro" id="IPR051274">
    <property type="entry name" value="3-5_Exoribonuclease"/>
</dbReference>
<dbReference type="PANTHER" id="PTHR23044:SF61">
    <property type="entry name" value="3'-5' EXORIBONUCLEASE 1-RELATED"/>
    <property type="match status" value="1"/>
</dbReference>
<evidence type="ECO:0000313" key="5">
    <source>
        <dbReference type="EMBL" id="PVZ66658.1"/>
    </source>
</evidence>
<keyword evidence="6" id="KW-1185">Reference proteome</keyword>
<proteinExistence type="predicted"/>
<name>A0A2V1GUT5_9GAMM</name>
<dbReference type="InterPro" id="IPR012337">
    <property type="entry name" value="RNaseH-like_sf"/>
</dbReference>
<dbReference type="InterPro" id="IPR013520">
    <property type="entry name" value="Ribonucl_H"/>
</dbReference>
<dbReference type="AlphaFoldDB" id="A0A2V1GUT5"/>
<dbReference type="EMBL" id="QDDL01000007">
    <property type="protein sequence ID" value="PVZ66658.1"/>
    <property type="molecule type" value="Genomic_DNA"/>
</dbReference>
<keyword evidence="3 5" id="KW-0269">Exonuclease</keyword>
<accession>A0A2V1GUT5</accession>
<sequence length="190" mass="21786">MALRLLLIDLECTCCDMQSIPRESMEMIEIGAVVGELSESQFKTIDICQLYIQPEDYPQLTAFCTELTGISQLQVDAAEKLPAVLLEFAKWLDEVRPQAWGSWGKFDLRHFTFEVESKRLENPLINLQHFNIKQLFSRIHKHRVGLARAVMMSKLEFVGRHHSGVDDARNIANILAHDLKLRQAVLKRAV</sequence>
<dbReference type="Pfam" id="PF00929">
    <property type="entry name" value="RNase_T"/>
    <property type="match status" value="1"/>
</dbReference>
<dbReference type="Gene3D" id="3.30.420.10">
    <property type="entry name" value="Ribonuclease H-like superfamily/Ribonuclease H"/>
    <property type="match status" value="1"/>
</dbReference>
<keyword evidence="2" id="KW-0378">Hydrolase</keyword>
<dbReference type="GO" id="GO:0003676">
    <property type="term" value="F:nucleic acid binding"/>
    <property type="evidence" value="ECO:0007669"/>
    <property type="project" value="InterPro"/>
</dbReference>
<reference evidence="5 6" key="1">
    <citation type="submission" date="2018-04" db="EMBL/GenBank/DDBJ databases">
        <title>Thalassorhabdus spongiae gen. nov., sp. nov., isolated from a marine sponge in South-West Iceland.</title>
        <authorList>
            <person name="Knobloch S."/>
            <person name="Daussin A."/>
            <person name="Johannsson R."/>
            <person name="Marteinsson V.T."/>
        </authorList>
    </citation>
    <scope>NUCLEOTIDE SEQUENCE [LARGE SCALE GENOMIC DNA]</scope>
    <source>
        <strain evidence="5 6">Hp12</strain>
    </source>
</reference>
<dbReference type="InterPro" id="IPR047201">
    <property type="entry name" value="ERI-1_3'hExo-like"/>
</dbReference>
<protein>
    <submittedName>
        <fullName evidence="5">Exonuclease</fullName>
    </submittedName>
</protein>
<organism evidence="5 6">
    <name type="scientific">Pelagibaculum spongiae</name>
    <dbReference type="NCBI Taxonomy" id="2080658"/>
    <lineage>
        <taxon>Bacteria</taxon>
        <taxon>Pseudomonadati</taxon>
        <taxon>Pseudomonadota</taxon>
        <taxon>Gammaproteobacteria</taxon>
        <taxon>Oceanospirillales</taxon>
        <taxon>Pelagibaculum</taxon>
    </lineage>
</organism>
<gene>
    <name evidence="5" type="ORF">DC094_15425</name>
</gene>
<dbReference type="PANTHER" id="PTHR23044">
    <property type="entry name" value="3'-5' EXONUCLEASE ERI1-RELATED"/>
    <property type="match status" value="1"/>
</dbReference>
<dbReference type="SMART" id="SM00479">
    <property type="entry name" value="EXOIII"/>
    <property type="match status" value="1"/>
</dbReference>
<dbReference type="Proteomes" id="UP000244906">
    <property type="component" value="Unassembled WGS sequence"/>
</dbReference>
<evidence type="ECO:0000259" key="4">
    <source>
        <dbReference type="SMART" id="SM00479"/>
    </source>
</evidence>
<evidence type="ECO:0000256" key="1">
    <source>
        <dbReference type="ARBA" id="ARBA00022722"/>
    </source>
</evidence>